<dbReference type="InterPro" id="IPR052919">
    <property type="entry name" value="TA_system_RNase"/>
</dbReference>
<organism evidence="2 3">
    <name type="scientific">Neorhizobium galegae bv. orientalis str. HAMBI 540</name>
    <dbReference type="NCBI Taxonomy" id="1028800"/>
    <lineage>
        <taxon>Bacteria</taxon>
        <taxon>Pseudomonadati</taxon>
        <taxon>Pseudomonadota</taxon>
        <taxon>Alphaproteobacteria</taxon>
        <taxon>Hyphomicrobiales</taxon>
        <taxon>Rhizobiaceae</taxon>
        <taxon>Rhizobium/Agrobacterium group</taxon>
        <taxon>Neorhizobium</taxon>
    </lineage>
</organism>
<sequence>MSESYLLDTCAVIWMTHNELLAARAADAVSGSKAMGIPVYVSTATAWEMAMLVARGRIHETKDAKRWYDSFRQETEVAEKSVTADLFMASCILPQPIHKDPIDRILIATAREHDLTIITRDRAILSYGAAGHVRTLAC</sequence>
<dbReference type="PANTHER" id="PTHR36173:SF1">
    <property type="entry name" value="RIBONUCLEASE VAPC22"/>
    <property type="match status" value="1"/>
</dbReference>
<dbReference type="GeneID" id="24255328"/>
<keyword evidence="3" id="KW-1185">Reference proteome</keyword>
<dbReference type="InterPro" id="IPR029060">
    <property type="entry name" value="PIN-like_dom_sf"/>
</dbReference>
<accession>A0A068SRM3</accession>
<dbReference type="PATRIC" id="fig|1028800.3.peg.2251"/>
<dbReference type="HOGENOM" id="CLU_129890_2_1_5"/>
<dbReference type="InterPro" id="IPR002716">
    <property type="entry name" value="PIN_dom"/>
</dbReference>
<dbReference type="SUPFAM" id="SSF88723">
    <property type="entry name" value="PIN domain-like"/>
    <property type="match status" value="1"/>
</dbReference>
<dbReference type="RefSeq" id="WP_038587688.1">
    <property type="nucleotide sequence ID" value="NZ_HG938353.1"/>
</dbReference>
<dbReference type="InterPro" id="IPR041705">
    <property type="entry name" value="PIN_Sll0205"/>
</dbReference>
<reference evidence="3" key="1">
    <citation type="journal article" date="2014" name="BMC Genomics">
        <title>Genome sequencing of two Neorhizobium galegae strains reveals a noeT gene responsible for the unusual acetylation of the nodulation factors.</title>
        <authorList>
            <person name="Osterman J."/>
            <person name="Marsh J."/>
            <person name="Laine P.K."/>
            <person name="Zeng Z."/>
            <person name="Alatalo E."/>
            <person name="Sullivan J.T."/>
            <person name="Young J.P."/>
            <person name="Thomas-Oates J."/>
            <person name="Paulin L."/>
            <person name="Lindstrom K."/>
        </authorList>
    </citation>
    <scope>NUCLEOTIDE SEQUENCE [LARGE SCALE GENOMIC DNA]</scope>
    <source>
        <strain evidence="3">HAMBI 540</strain>
    </source>
</reference>
<name>A0A068SRM3_NEOGA</name>
<dbReference type="Pfam" id="PF01850">
    <property type="entry name" value="PIN"/>
    <property type="match status" value="1"/>
</dbReference>
<protein>
    <submittedName>
        <fullName evidence="2">PilT protein domain protein</fullName>
    </submittedName>
</protein>
<gene>
    <name evidence="2" type="ORF">RG540_CH22230</name>
</gene>
<feature type="domain" description="PIN" evidence="1">
    <location>
        <begin position="5"/>
        <end position="124"/>
    </location>
</feature>
<dbReference type="OrthoDB" id="9798990at2"/>
<dbReference type="PANTHER" id="PTHR36173">
    <property type="entry name" value="RIBONUCLEASE VAPC16-RELATED"/>
    <property type="match status" value="1"/>
</dbReference>
<dbReference type="Proteomes" id="UP000028181">
    <property type="component" value="Chromosome I"/>
</dbReference>
<dbReference type="EMBL" id="HG938353">
    <property type="protein sequence ID" value="CDN48391.1"/>
    <property type="molecule type" value="Genomic_DNA"/>
</dbReference>
<evidence type="ECO:0000313" key="2">
    <source>
        <dbReference type="EMBL" id="CDN48391.1"/>
    </source>
</evidence>
<proteinExistence type="predicted"/>
<dbReference type="KEGG" id="ngg:RG540_CH22230"/>
<evidence type="ECO:0000259" key="1">
    <source>
        <dbReference type="Pfam" id="PF01850"/>
    </source>
</evidence>
<dbReference type="Gene3D" id="3.40.50.1010">
    <property type="entry name" value="5'-nuclease"/>
    <property type="match status" value="1"/>
</dbReference>
<dbReference type="AlphaFoldDB" id="A0A068SRM3"/>
<dbReference type="CDD" id="cd09872">
    <property type="entry name" value="PIN_Sll0205-like"/>
    <property type="match status" value="1"/>
</dbReference>
<dbReference type="eggNOG" id="COG3744">
    <property type="taxonomic scope" value="Bacteria"/>
</dbReference>
<evidence type="ECO:0000313" key="3">
    <source>
        <dbReference type="Proteomes" id="UP000028181"/>
    </source>
</evidence>